<feature type="transmembrane region" description="Helical" evidence="1">
    <location>
        <begin position="325"/>
        <end position="344"/>
    </location>
</feature>
<evidence type="ECO:0000313" key="2">
    <source>
        <dbReference type="EMBL" id="AIM27962.1"/>
    </source>
</evidence>
<gene>
    <name evidence="2" type="ORF">HA72_1825</name>
</gene>
<dbReference type="Proteomes" id="UP000029084">
    <property type="component" value="Chromosome"/>
</dbReference>
<evidence type="ECO:0000313" key="3">
    <source>
        <dbReference type="Proteomes" id="UP000029084"/>
    </source>
</evidence>
<proteinExistence type="predicted"/>
<feature type="transmembrane region" description="Helical" evidence="1">
    <location>
        <begin position="301"/>
        <end position="318"/>
    </location>
</feature>
<feature type="transmembrane region" description="Helical" evidence="1">
    <location>
        <begin position="204"/>
        <end position="221"/>
    </location>
</feature>
<feature type="transmembrane region" description="Helical" evidence="1">
    <location>
        <begin position="123"/>
        <end position="140"/>
    </location>
</feature>
<feature type="transmembrane region" description="Helical" evidence="1">
    <location>
        <begin position="350"/>
        <end position="372"/>
    </location>
</feature>
<organism evidence="2 3">
    <name type="scientific">Metallosphaera sedula</name>
    <dbReference type="NCBI Taxonomy" id="43687"/>
    <lineage>
        <taxon>Archaea</taxon>
        <taxon>Thermoproteota</taxon>
        <taxon>Thermoprotei</taxon>
        <taxon>Sulfolobales</taxon>
        <taxon>Sulfolobaceae</taxon>
        <taxon>Metallosphaera</taxon>
    </lineage>
</organism>
<protein>
    <submittedName>
        <fullName evidence="2">Uncharacterized protein</fullName>
    </submittedName>
</protein>
<feature type="transmembrane region" description="Helical" evidence="1">
    <location>
        <begin position="457"/>
        <end position="480"/>
    </location>
</feature>
<feature type="transmembrane region" description="Helical" evidence="1">
    <location>
        <begin position="379"/>
        <end position="398"/>
    </location>
</feature>
<accession>A0A088E8B2</accession>
<keyword evidence="1" id="KW-1133">Transmembrane helix</keyword>
<evidence type="ECO:0000256" key="1">
    <source>
        <dbReference type="SAM" id="Phobius"/>
    </source>
</evidence>
<feature type="transmembrane region" description="Helical" evidence="1">
    <location>
        <begin position="74"/>
        <end position="94"/>
    </location>
</feature>
<dbReference type="AlphaFoldDB" id="A0A088E8B2"/>
<name>A0A088E8B2_9CREN</name>
<sequence length="481" mass="53313">MRWDVVLGPLLFLSSFYPHFTLSVLVVYALAYYLGAKDFPPLVSAFLIPFSPVHALLTLLPYPLLFVKDRPFTLTLLLSTFFALVTGNYLILTLSVLERKGLITSGIVFLVSSSVFLDQAVSLGNIAFFLLVAGVISSILESKFHFSLRTRGAIFLSSLAVYFHQPWLVPLLSSVSPLTALVYSPFNPWLVSVAPLHLEKRWKWSWIFPVMAGFFSPVISLSLVPRKVVYGLIGLFAVSLVLFALGRYTEFEIVSLALIGSVAWPYVRRVAGKMRGIPIRIVLAIALQGLALLYYSDLFRFVLLSLVAISFVAPRVNVRALSFSVLSLLNPFAGLGEAVPYFLVVPLVGVIYFHFPVISWVIYAVGSLLGWLPDRKIKAKFAFLAVACIYLAYSLYLFGGGNEVMSTYFSVLGAGSAILSMREWGDSTLRSVMRYIGVSLPFPVLGLPFFAMRKYDLLVIEAIVVILVIKYLSVASFLFIA</sequence>
<feature type="transmembrane region" description="Helical" evidence="1">
    <location>
        <begin position="432"/>
        <end position="451"/>
    </location>
</feature>
<feature type="transmembrane region" description="Helical" evidence="1">
    <location>
        <begin position="42"/>
        <end position="62"/>
    </location>
</feature>
<feature type="transmembrane region" description="Helical" evidence="1">
    <location>
        <begin position="279"/>
        <end position="295"/>
    </location>
</feature>
<reference evidence="2 3" key="1">
    <citation type="journal article" date="2014" name="J. Bacteriol.">
        <title>Role of an Archaeal PitA Transporter in the Copper and Arsenic Resistance of Metallosphaera sedula, an Extreme Thermoacidophile.</title>
        <authorList>
            <person name="McCarthy S."/>
            <person name="Ai C."/>
            <person name="Wheaton G."/>
            <person name="Tevatia R."/>
            <person name="Eckrich V."/>
            <person name="Kelly R."/>
            <person name="Blum P."/>
        </authorList>
    </citation>
    <scope>NUCLEOTIDE SEQUENCE [LARGE SCALE GENOMIC DNA]</scope>
    <source>
        <strain evidence="2 3">CuR1</strain>
    </source>
</reference>
<dbReference type="OMA" id="NMERNIV"/>
<keyword evidence="1" id="KW-0472">Membrane</keyword>
<dbReference type="GeneID" id="91756347"/>
<keyword evidence="1" id="KW-0812">Transmembrane</keyword>
<dbReference type="EMBL" id="CP008822">
    <property type="protein sequence ID" value="AIM27962.1"/>
    <property type="molecule type" value="Genomic_DNA"/>
</dbReference>
<feature type="transmembrane region" description="Helical" evidence="1">
    <location>
        <begin position="16"/>
        <end position="35"/>
    </location>
</feature>
<feature type="transmembrane region" description="Helical" evidence="1">
    <location>
        <begin position="228"/>
        <end position="245"/>
    </location>
</feature>
<dbReference type="RefSeq" id="WP_012021765.1">
    <property type="nucleotide sequence ID" value="NZ_CP008822.1"/>
</dbReference>